<dbReference type="Pfam" id="PF17678">
    <property type="entry name" value="Glyco_hydro_92N"/>
    <property type="match status" value="1"/>
</dbReference>
<dbReference type="Proteomes" id="UP000660862">
    <property type="component" value="Unassembled WGS sequence"/>
</dbReference>
<dbReference type="FunFam" id="3.30.2080.10:FF:000001">
    <property type="entry name" value="Alpha-1,2-mannosidase subfamily"/>
    <property type="match status" value="1"/>
</dbReference>
<sequence length="691" mass="77632">MDYVDPTIGGVGLILEPTRPLVHLPNSMLRVHPSKKDELDDRIAGFPLTVVSHRIGSAFSFSPVFAEGDPWQAAIDIHAQEAHPYCYEVVDATNYDRVAVTPAAKSGVFRITNADQSTTHRLRFSVINATGFIKPEGESAFAGEEDYNGMKVFFYATVNGKIQGTDEQGAEQKKNLLATVKSANGVLEMQYGISFISIAQAKANLEIEIADKGFEAIRSEAIDVWRDALSKINVVGSDTHKRVFYTALYRTYERMVDINEHGQYFSGFDQRVHTSDEPFFMDNWVWDSYIAHHPLNMILDPEKDQAMIRSYIEMYKQSGWMPSFAVVFGDWPAMVGNHASAWMADAWAKGLRDFDVETAYEGLRKNSLEATLIPWRNGPPSELDDFFNEHGYMPGLAPGEPETVGRVDPNWEKRQAVSVTLENSFSDWCIAQLAEPAGQSGEEPLFLKRAQFYRNVFREDRGMVWPKNAAGEWVEPYDPSLSGREYFTEVNAYTYNWHVKHDLDGLFGLMGGKQAAEAKLDQLFRQDLGLSKWKFWAIQPDASGLVGQFVMGNEPSLHIPYLYNYLGSPWKTQKRIRMLIDTWFTDNVFGMPGDEDGGAMSAWVVFSMMGFFQVTPGVPTYTIGSPSFEEVAIQLPNGNEFKVIARGNSTANIYVQEARLNGTPLDGLFFTHEQLLTGGVLELQMGDKPNK</sequence>
<dbReference type="Gene3D" id="3.30.2080.10">
    <property type="entry name" value="GH92 mannosidase domain"/>
    <property type="match status" value="1"/>
</dbReference>
<keyword evidence="7" id="KW-1185">Reference proteome</keyword>
<accession>A0A917I1U0</accession>
<dbReference type="InterPro" id="IPR005887">
    <property type="entry name" value="GH92_a_mannosidase_put"/>
</dbReference>
<dbReference type="GO" id="GO:0000224">
    <property type="term" value="F:peptide-N4-(N-acetyl-beta-glucosaminyl)asparagine amidase activity"/>
    <property type="evidence" value="ECO:0007669"/>
    <property type="project" value="TreeGrafter"/>
</dbReference>
<dbReference type="GO" id="GO:0005975">
    <property type="term" value="P:carbohydrate metabolic process"/>
    <property type="evidence" value="ECO:0007669"/>
    <property type="project" value="InterPro"/>
</dbReference>
<reference evidence="6" key="2">
    <citation type="submission" date="2020-09" db="EMBL/GenBank/DDBJ databases">
        <authorList>
            <person name="Sun Q."/>
            <person name="Zhou Y."/>
        </authorList>
    </citation>
    <scope>NUCLEOTIDE SEQUENCE</scope>
    <source>
        <strain evidence="6">CGMCC 1.12195</strain>
    </source>
</reference>
<protein>
    <submittedName>
        <fullName evidence="6">Alpha-1 2-mannosidase</fullName>
    </submittedName>
</protein>
<comment type="cofactor">
    <cofactor evidence="1">
        <name>Ca(2+)</name>
        <dbReference type="ChEBI" id="CHEBI:29108"/>
    </cofactor>
</comment>
<reference evidence="6" key="1">
    <citation type="journal article" date="2014" name="Int. J. Syst. Evol. Microbiol.">
        <title>Complete genome sequence of Corynebacterium casei LMG S-19264T (=DSM 44701T), isolated from a smear-ripened cheese.</title>
        <authorList>
            <consortium name="US DOE Joint Genome Institute (JGI-PGF)"/>
            <person name="Walter F."/>
            <person name="Albersmeier A."/>
            <person name="Kalinowski J."/>
            <person name="Ruckert C."/>
        </authorList>
    </citation>
    <scope>NUCLEOTIDE SEQUENCE</scope>
    <source>
        <strain evidence="6">CGMCC 1.12195</strain>
    </source>
</reference>
<keyword evidence="3" id="KW-0106">Calcium</keyword>
<name>A0A917I1U0_9SPHI</name>
<evidence type="ECO:0000313" key="7">
    <source>
        <dbReference type="Proteomes" id="UP000660862"/>
    </source>
</evidence>
<evidence type="ECO:0000256" key="3">
    <source>
        <dbReference type="ARBA" id="ARBA00022837"/>
    </source>
</evidence>
<evidence type="ECO:0000313" key="6">
    <source>
        <dbReference type="EMBL" id="GGH03749.1"/>
    </source>
</evidence>
<dbReference type="NCBIfam" id="TIGR01180">
    <property type="entry name" value="aman2_put"/>
    <property type="match status" value="1"/>
</dbReference>
<dbReference type="Gene3D" id="2.70.98.10">
    <property type="match status" value="1"/>
</dbReference>
<dbReference type="InterPro" id="IPR012939">
    <property type="entry name" value="Glyco_hydro_92"/>
</dbReference>
<gene>
    <name evidence="6" type="ORF">GCM10007415_44950</name>
</gene>
<dbReference type="Gene3D" id="1.20.1610.10">
    <property type="entry name" value="alpha-1,2-mannosidases domains"/>
    <property type="match status" value="1"/>
</dbReference>
<organism evidence="6 7">
    <name type="scientific">Parapedobacter pyrenivorans</name>
    <dbReference type="NCBI Taxonomy" id="1305674"/>
    <lineage>
        <taxon>Bacteria</taxon>
        <taxon>Pseudomonadati</taxon>
        <taxon>Bacteroidota</taxon>
        <taxon>Sphingobacteriia</taxon>
        <taxon>Sphingobacteriales</taxon>
        <taxon>Sphingobacteriaceae</taxon>
        <taxon>Parapedobacter</taxon>
    </lineage>
</organism>
<dbReference type="GO" id="GO:0005829">
    <property type="term" value="C:cytosol"/>
    <property type="evidence" value="ECO:0007669"/>
    <property type="project" value="TreeGrafter"/>
</dbReference>
<dbReference type="PANTHER" id="PTHR12143:SF43">
    <property type="entry name" value="PUTATIVE-RELATED"/>
    <property type="match status" value="1"/>
</dbReference>
<dbReference type="InterPro" id="IPR014718">
    <property type="entry name" value="GH-type_carb-bd"/>
</dbReference>
<comment type="subunit">
    <text evidence="2">Monomer.</text>
</comment>
<dbReference type="EMBL" id="BMER01000006">
    <property type="protein sequence ID" value="GGH03749.1"/>
    <property type="molecule type" value="Genomic_DNA"/>
</dbReference>
<proteinExistence type="predicted"/>
<dbReference type="Pfam" id="PF07971">
    <property type="entry name" value="Glyco_hydro_92"/>
    <property type="match status" value="1"/>
</dbReference>
<comment type="caution">
    <text evidence="6">The sequence shown here is derived from an EMBL/GenBank/DDBJ whole genome shotgun (WGS) entry which is preliminary data.</text>
</comment>
<dbReference type="InterPro" id="IPR050883">
    <property type="entry name" value="PNGase"/>
</dbReference>
<feature type="domain" description="Glycosyl hydrolase family 92 N-terminal" evidence="5">
    <location>
        <begin position="3"/>
        <end position="168"/>
    </location>
</feature>
<dbReference type="InterPro" id="IPR041371">
    <property type="entry name" value="GH92_N"/>
</dbReference>
<evidence type="ECO:0000256" key="1">
    <source>
        <dbReference type="ARBA" id="ARBA00001913"/>
    </source>
</evidence>
<evidence type="ECO:0000259" key="5">
    <source>
        <dbReference type="Pfam" id="PF17678"/>
    </source>
</evidence>
<evidence type="ECO:0000256" key="2">
    <source>
        <dbReference type="ARBA" id="ARBA00011245"/>
    </source>
</evidence>
<dbReference type="InterPro" id="IPR008928">
    <property type="entry name" value="6-hairpin_glycosidase_sf"/>
</dbReference>
<dbReference type="Gene3D" id="1.20.1050.60">
    <property type="entry name" value="alpha-1,2-mannosidase"/>
    <property type="match status" value="1"/>
</dbReference>
<evidence type="ECO:0000259" key="4">
    <source>
        <dbReference type="Pfam" id="PF07971"/>
    </source>
</evidence>
<dbReference type="GO" id="GO:0030246">
    <property type="term" value="F:carbohydrate binding"/>
    <property type="evidence" value="ECO:0007669"/>
    <property type="project" value="InterPro"/>
</dbReference>
<dbReference type="SUPFAM" id="SSF48208">
    <property type="entry name" value="Six-hairpin glycosidases"/>
    <property type="match status" value="1"/>
</dbReference>
<dbReference type="AlphaFoldDB" id="A0A917I1U0"/>
<dbReference type="GO" id="GO:0006516">
    <property type="term" value="P:glycoprotein catabolic process"/>
    <property type="evidence" value="ECO:0007669"/>
    <property type="project" value="TreeGrafter"/>
</dbReference>
<dbReference type="PANTHER" id="PTHR12143">
    <property type="entry name" value="PEPTIDE N-GLYCANASE PNGASE -RELATED"/>
    <property type="match status" value="1"/>
</dbReference>
<feature type="domain" description="Glycosyl hydrolase family 92" evidence="4">
    <location>
        <begin position="200"/>
        <end position="687"/>
    </location>
</feature>